<dbReference type="EMBL" id="JAAXLA010000028">
    <property type="protein sequence ID" value="NMH98896.1"/>
    <property type="molecule type" value="Genomic_DNA"/>
</dbReference>
<keyword evidence="3" id="KW-1185">Reference proteome</keyword>
<accession>A0ABX1SEW4</accession>
<name>A0ABX1SEW4_9PSEU</name>
<reference evidence="2 3" key="1">
    <citation type="submission" date="2020-04" db="EMBL/GenBank/DDBJ databases">
        <authorList>
            <person name="Klaysubun C."/>
            <person name="Duangmal K."/>
            <person name="Lipun K."/>
        </authorList>
    </citation>
    <scope>NUCLEOTIDE SEQUENCE [LARGE SCALE GENOMIC DNA]</scope>
    <source>
        <strain evidence="2 3">K10HN5</strain>
    </source>
</reference>
<dbReference type="SUPFAM" id="SSF46955">
    <property type="entry name" value="Putative DNA-binding domain"/>
    <property type="match status" value="1"/>
</dbReference>
<dbReference type="NCBIfam" id="TIGR01764">
    <property type="entry name" value="excise"/>
    <property type="match status" value="1"/>
</dbReference>
<proteinExistence type="predicted"/>
<evidence type="ECO:0000313" key="2">
    <source>
        <dbReference type="EMBL" id="NMH98896.1"/>
    </source>
</evidence>
<dbReference type="Pfam" id="PF12728">
    <property type="entry name" value="HTH_17"/>
    <property type="match status" value="1"/>
</dbReference>
<sequence length="60" mass="6551">MDTKYHVVTISDTAEALKLCRRTVTRLIEKGEIASVRIGGSVRIPVSELERLTTPPLSAA</sequence>
<gene>
    <name evidence="2" type="ORF">HF526_16505</name>
</gene>
<organism evidence="2 3">
    <name type="scientific">Pseudonocardia acidicola</name>
    <dbReference type="NCBI Taxonomy" id="2724939"/>
    <lineage>
        <taxon>Bacteria</taxon>
        <taxon>Bacillati</taxon>
        <taxon>Actinomycetota</taxon>
        <taxon>Actinomycetes</taxon>
        <taxon>Pseudonocardiales</taxon>
        <taxon>Pseudonocardiaceae</taxon>
        <taxon>Pseudonocardia</taxon>
    </lineage>
</organism>
<dbReference type="InterPro" id="IPR010093">
    <property type="entry name" value="SinI_DNA-bd"/>
</dbReference>
<comment type="caution">
    <text evidence="2">The sequence shown here is derived from an EMBL/GenBank/DDBJ whole genome shotgun (WGS) entry which is preliminary data.</text>
</comment>
<evidence type="ECO:0000259" key="1">
    <source>
        <dbReference type="Pfam" id="PF12728"/>
    </source>
</evidence>
<feature type="domain" description="Helix-turn-helix" evidence="1">
    <location>
        <begin position="8"/>
        <end position="52"/>
    </location>
</feature>
<dbReference type="InterPro" id="IPR041657">
    <property type="entry name" value="HTH_17"/>
</dbReference>
<protein>
    <submittedName>
        <fullName evidence="2">Helix-turn-helix domain-containing protein</fullName>
    </submittedName>
</protein>
<evidence type="ECO:0000313" key="3">
    <source>
        <dbReference type="Proteomes" id="UP000820669"/>
    </source>
</evidence>
<dbReference type="InterPro" id="IPR009061">
    <property type="entry name" value="DNA-bd_dom_put_sf"/>
</dbReference>
<dbReference type="RefSeq" id="WP_169382333.1">
    <property type="nucleotide sequence ID" value="NZ_JAAXLA010000028.1"/>
</dbReference>
<dbReference type="Proteomes" id="UP000820669">
    <property type="component" value="Unassembled WGS sequence"/>
</dbReference>